<dbReference type="Pfam" id="PF12323">
    <property type="entry name" value="HTH_OrfB_IS605"/>
    <property type="match status" value="1"/>
</dbReference>
<gene>
    <name evidence="6" type="ORF">BI364_06865</name>
</gene>
<dbReference type="Pfam" id="PF07282">
    <property type="entry name" value="Cas12f1-like_TNB"/>
    <property type="match status" value="1"/>
</dbReference>
<dbReference type="Proteomes" id="UP000095401">
    <property type="component" value="Chromosome"/>
</dbReference>
<evidence type="ECO:0000256" key="3">
    <source>
        <dbReference type="ARBA" id="ARBA00023125"/>
    </source>
</evidence>
<evidence type="ECO:0000256" key="1">
    <source>
        <dbReference type="ARBA" id="ARBA00022723"/>
    </source>
</evidence>
<reference evidence="7" key="1">
    <citation type="submission" date="2016-09" db="EMBL/GenBank/DDBJ databases">
        <title>Acidihalobacter prosperus F5.</title>
        <authorList>
            <person name="Khaleque H.N."/>
            <person name="Ramsay J.P."/>
            <person name="Kaksonen A.H."/>
            <person name="Boxall N.J."/>
            <person name="Watkin E.L.J."/>
        </authorList>
    </citation>
    <scope>NUCLEOTIDE SEQUENCE [LARGE SCALE GENOMIC DNA]</scope>
    <source>
        <strain evidence="7">F5</strain>
    </source>
</reference>
<dbReference type="EMBL" id="CP017415">
    <property type="protein sequence ID" value="AOU97716.1"/>
    <property type="molecule type" value="Genomic_DNA"/>
</dbReference>
<dbReference type="AlphaFoldDB" id="A0A1D8IML5"/>
<accession>A0A1D8IML5</accession>
<feature type="domain" description="Cas12f1-like TNB" evidence="4">
    <location>
        <begin position="342"/>
        <end position="408"/>
    </location>
</feature>
<evidence type="ECO:0000313" key="6">
    <source>
        <dbReference type="EMBL" id="AOU97716.1"/>
    </source>
</evidence>
<dbReference type="RefSeq" id="WP_070078101.1">
    <property type="nucleotide sequence ID" value="NZ_CP017415.1"/>
</dbReference>
<organism evidence="6 7">
    <name type="scientific">Acidihalobacter yilgarnensis</name>
    <dbReference type="NCBI Taxonomy" id="2819280"/>
    <lineage>
        <taxon>Bacteria</taxon>
        <taxon>Pseudomonadati</taxon>
        <taxon>Pseudomonadota</taxon>
        <taxon>Gammaproteobacteria</taxon>
        <taxon>Chromatiales</taxon>
        <taxon>Ectothiorhodospiraceae</taxon>
        <taxon>Acidihalobacter</taxon>
    </lineage>
</organism>
<evidence type="ECO:0000256" key="2">
    <source>
        <dbReference type="ARBA" id="ARBA00022833"/>
    </source>
</evidence>
<dbReference type="InterPro" id="IPR010095">
    <property type="entry name" value="Cas12f1-like_TNB"/>
</dbReference>
<keyword evidence="7" id="KW-1185">Reference proteome</keyword>
<keyword evidence="1" id="KW-0479">Metal-binding</keyword>
<dbReference type="InterPro" id="IPR021027">
    <property type="entry name" value="Transposase_put_HTH"/>
</dbReference>
<evidence type="ECO:0000259" key="5">
    <source>
        <dbReference type="Pfam" id="PF12323"/>
    </source>
</evidence>
<name>A0A1D8IML5_9GAMM</name>
<feature type="domain" description="Transposase putative helix-turn-helix" evidence="5">
    <location>
        <begin position="1"/>
        <end position="32"/>
    </location>
</feature>
<sequence>MQIGNRFRCYPTKAQEKILLQWIGCQRHIYNAKVREDQYFRRFACKSLQHVGQCVPMDQQYAQFKTELTPWLSDVPSVVLRNGAVLWKQAYGRYFSKLGGRPVIHRRHGKQSVWITSELFEFVPMVDAETGEITGHQLHLGTQKFPVGIIAFKAHKEYRLPASLHLSIHAGRWHVSFNYDDGMPEPTDRETTDYLTQFDESELRAMTVGLDRGVALPLAGSDLQKFDFSDIQKQRLAAQERHKKRWQRRQARRTKGSAGWFQAKRKVARYQRYGGDVRRDVAHKTSCTLANDPRYKLFAFEALKVTNMTRRAKPKQDERGRWIKNGASAKSGLNKSILASTWGQTKIYLQYKARRQGKLVIEVPPFYSSQECAACGHVHPDNRISQSEFVCQRCGNTDHADHNAANVIALRGVRQLLSGKCVRKEKKRCAIKRNKVGAEGSEPVAGTQSTPGKTVVSRMGGNTRVLWSLTQETPATNPSGI</sequence>
<proteinExistence type="predicted"/>
<keyword evidence="3" id="KW-0238">DNA-binding</keyword>
<dbReference type="KEGG" id="aprs:BI364_06865"/>
<keyword evidence="2" id="KW-0862">Zinc</keyword>
<dbReference type="GO" id="GO:0003677">
    <property type="term" value="F:DNA binding"/>
    <property type="evidence" value="ECO:0007669"/>
    <property type="project" value="UniProtKB-KW"/>
</dbReference>
<dbReference type="NCBIfam" id="NF040570">
    <property type="entry name" value="guided_TnpB"/>
    <property type="match status" value="1"/>
</dbReference>
<evidence type="ECO:0000259" key="4">
    <source>
        <dbReference type="Pfam" id="PF07282"/>
    </source>
</evidence>
<dbReference type="GO" id="GO:0046872">
    <property type="term" value="F:metal ion binding"/>
    <property type="evidence" value="ECO:0007669"/>
    <property type="project" value="UniProtKB-KW"/>
</dbReference>
<protein>
    <submittedName>
        <fullName evidence="6">Transposase</fullName>
    </submittedName>
</protein>
<evidence type="ECO:0000313" key="7">
    <source>
        <dbReference type="Proteomes" id="UP000095401"/>
    </source>
</evidence>